<dbReference type="HOGENOM" id="CLU_2513517_0_0_1"/>
<reference evidence="2" key="2">
    <citation type="submission" date="2015-01" db="EMBL/GenBank/DDBJ databases">
        <title>Evolutionary Origins and Diversification of the Mycorrhizal Mutualists.</title>
        <authorList>
            <consortium name="DOE Joint Genome Institute"/>
            <consortium name="Mycorrhizal Genomics Consortium"/>
            <person name="Kohler A."/>
            <person name="Kuo A."/>
            <person name="Nagy L.G."/>
            <person name="Floudas D."/>
            <person name="Copeland A."/>
            <person name="Barry K.W."/>
            <person name="Cichocki N."/>
            <person name="Veneault-Fourrey C."/>
            <person name="LaButti K."/>
            <person name="Lindquist E.A."/>
            <person name="Lipzen A."/>
            <person name="Lundell T."/>
            <person name="Morin E."/>
            <person name="Murat C."/>
            <person name="Riley R."/>
            <person name="Ohm R."/>
            <person name="Sun H."/>
            <person name="Tunlid A."/>
            <person name="Henrissat B."/>
            <person name="Grigoriev I.V."/>
            <person name="Hibbett D.S."/>
            <person name="Martin F."/>
        </authorList>
    </citation>
    <scope>NUCLEOTIDE SEQUENCE [LARGE SCALE GENOMIC DNA]</scope>
    <source>
        <strain evidence="2">441</strain>
    </source>
</reference>
<protein>
    <submittedName>
        <fullName evidence="1">Uncharacterized protein</fullName>
    </submittedName>
</protein>
<dbReference type="EMBL" id="KN833816">
    <property type="protein sequence ID" value="KIK17930.1"/>
    <property type="molecule type" value="Genomic_DNA"/>
</dbReference>
<dbReference type="AlphaFoldDB" id="A0A0C9XZK0"/>
<dbReference type="Proteomes" id="UP000054018">
    <property type="component" value="Unassembled WGS sequence"/>
</dbReference>
<name>A0A0C9XZK0_9AGAM</name>
<organism evidence="1 2">
    <name type="scientific">Pisolithus microcarpus 441</name>
    <dbReference type="NCBI Taxonomy" id="765257"/>
    <lineage>
        <taxon>Eukaryota</taxon>
        <taxon>Fungi</taxon>
        <taxon>Dikarya</taxon>
        <taxon>Basidiomycota</taxon>
        <taxon>Agaricomycotina</taxon>
        <taxon>Agaricomycetes</taxon>
        <taxon>Agaricomycetidae</taxon>
        <taxon>Boletales</taxon>
        <taxon>Sclerodermatineae</taxon>
        <taxon>Pisolithaceae</taxon>
        <taxon>Pisolithus</taxon>
    </lineage>
</organism>
<evidence type="ECO:0000313" key="1">
    <source>
        <dbReference type="EMBL" id="KIK17930.1"/>
    </source>
</evidence>
<keyword evidence="2" id="KW-1185">Reference proteome</keyword>
<proteinExistence type="predicted"/>
<sequence>MTGFTGASCQMTVAGVATTHWHPCQSFCRQPLPSGRLGALPQGMANVIDSETVHIHLGRRVTSICQNQDLTITAASDFLSRADQP</sequence>
<accession>A0A0C9XZK0</accession>
<evidence type="ECO:0000313" key="2">
    <source>
        <dbReference type="Proteomes" id="UP000054018"/>
    </source>
</evidence>
<gene>
    <name evidence="1" type="ORF">PISMIDRAFT_684729</name>
</gene>
<reference evidence="1 2" key="1">
    <citation type="submission" date="2014-04" db="EMBL/GenBank/DDBJ databases">
        <authorList>
            <consortium name="DOE Joint Genome Institute"/>
            <person name="Kuo A."/>
            <person name="Kohler A."/>
            <person name="Costa M.D."/>
            <person name="Nagy L.G."/>
            <person name="Floudas D."/>
            <person name="Copeland A."/>
            <person name="Barry K.W."/>
            <person name="Cichocki N."/>
            <person name="Veneault-Fourrey C."/>
            <person name="LaButti K."/>
            <person name="Lindquist E.A."/>
            <person name="Lipzen A."/>
            <person name="Lundell T."/>
            <person name="Morin E."/>
            <person name="Murat C."/>
            <person name="Sun H."/>
            <person name="Tunlid A."/>
            <person name="Henrissat B."/>
            <person name="Grigoriev I.V."/>
            <person name="Hibbett D.S."/>
            <person name="Martin F."/>
            <person name="Nordberg H.P."/>
            <person name="Cantor M.N."/>
            <person name="Hua S.X."/>
        </authorList>
    </citation>
    <scope>NUCLEOTIDE SEQUENCE [LARGE SCALE GENOMIC DNA]</scope>
    <source>
        <strain evidence="1 2">441</strain>
    </source>
</reference>